<dbReference type="InParanoid" id="G8Y7W9"/>
<dbReference type="FunCoup" id="G8Y7W9">
    <property type="interactions" value="1073"/>
</dbReference>
<dbReference type="CDD" id="cd01736">
    <property type="entry name" value="LSm14_N"/>
    <property type="match status" value="1"/>
</dbReference>
<dbReference type="InterPro" id="IPR025761">
    <property type="entry name" value="FFD_box"/>
</dbReference>
<sequence length="327" mass="34954">MSQYIGKTISLISNKGLRYVGLLDNINADDATVALKSVRSFGTEGRMARNGNPNLEVMPGNDVYDYVVFRGSDVKDLSVLDTPIEQVKPEPYVPAPTVPPVYGAYPQAPTATQTAPAAPAQQQAAQGQTPSFPAATMAPAGGSTASAQSPHHPQAAPVRATPTTNGPTPAEPLAHSQPQAFPQPTSQSPDGASAGEKDSVEKENKKGEMASQNNRKGRNSVPLPDQDFDFVSANAKFSREIHEEEAETPKYDSKSSFFDNISSSTDERNSMRWSEEKNLNLDTFGEASAARRGGRGRGRGRGNFRGNRGGRGRGRGNRGGNKKPEWA</sequence>
<evidence type="ECO:0000313" key="8">
    <source>
        <dbReference type="EMBL" id="CCE84699.1"/>
    </source>
</evidence>
<dbReference type="InterPro" id="IPR010920">
    <property type="entry name" value="LSM_dom_sf"/>
</dbReference>
<protein>
    <submittedName>
        <fullName evidence="8">Piso0_004253 protein</fullName>
    </submittedName>
</protein>
<dbReference type="GO" id="GO:0000932">
    <property type="term" value="C:P-body"/>
    <property type="evidence" value="ECO:0007669"/>
    <property type="project" value="TreeGrafter"/>
</dbReference>
<dbReference type="InterPro" id="IPR025609">
    <property type="entry name" value="Lsm14-like_N"/>
</dbReference>
<dbReference type="PROSITE" id="PS51513">
    <property type="entry name" value="FFD"/>
    <property type="match status" value="1"/>
</dbReference>
<name>G8Y7W9_PICSO</name>
<dbReference type="PROSITE" id="PS51536">
    <property type="entry name" value="TFG"/>
    <property type="match status" value="1"/>
</dbReference>
<feature type="compositionally biased region" description="Polar residues" evidence="3">
    <location>
        <begin position="176"/>
        <end position="190"/>
    </location>
</feature>
<evidence type="ECO:0000259" key="4">
    <source>
        <dbReference type="PROSITE" id="PS51513"/>
    </source>
</evidence>
<dbReference type="PROSITE" id="PS52002">
    <property type="entry name" value="SM"/>
    <property type="match status" value="1"/>
</dbReference>
<feature type="compositionally biased region" description="Basic and acidic residues" evidence="3">
    <location>
        <begin position="237"/>
        <end position="253"/>
    </location>
</feature>
<evidence type="ECO:0000259" key="5">
    <source>
        <dbReference type="PROSITE" id="PS51536"/>
    </source>
</evidence>
<feature type="compositionally biased region" description="Basic and acidic residues" evidence="3">
    <location>
        <begin position="265"/>
        <end position="279"/>
    </location>
</feature>
<dbReference type="Proteomes" id="UP000005222">
    <property type="component" value="Chromosome L"/>
</dbReference>
<dbReference type="AlphaFoldDB" id="G8Y7W9"/>
<dbReference type="OMA" id="PPKEEIY"/>
<evidence type="ECO:0000313" key="9">
    <source>
        <dbReference type="Proteomes" id="UP000005222"/>
    </source>
</evidence>
<dbReference type="Pfam" id="PF12701">
    <property type="entry name" value="LSM14"/>
    <property type="match status" value="1"/>
</dbReference>
<dbReference type="Proteomes" id="UP000005222">
    <property type="component" value="Chromosome K"/>
</dbReference>
<dbReference type="GO" id="GO:0033962">
    <property type="term" value="P:P-body assembly"/>
    <property type="evidence" value="ECO:0007669"/>
    <property type="project" value="TreeGrafter"/>
</dbReference>
<feature type="compositionally biased region" description="Low complexity" evidence="3">
    <location>
        <begin position="254"/>
        <end position="264"/>
    </location>
</feature>
<dbReference type="PANTHER" id="PTHR13586">
    <property type="entry name" value="SCD6 PROTEIN-RELATED"/>
    <property type="match status" value="1"/>
</dbReference>
<evidence type="ECO:0000256" key="3">
    <source>
        <dbReference type="SAM" id="MobiDB-lite"/>
    </source>
</evidence>
<dbReference type="OrthoDB" id="21539at2759"/>
<dbReference type="InterPro" id="IPR019050">
    <property type="entry name" value="FDF_dom"/>
</dbReference>
<dbReference type="GO" id="GO:0034063">
    <property type="term" value="P:stress granule assembly"/>
    <property type="evidence" value="ECO:0007669"/>
    <property type="project" value="TreeGrafter"/>
</dbReference>
<reference evidence="9" key="2">
    <citation type="journal article" date="2012" name="G3 (Bethesda)">
        <title>Pichia sorbitophila, an interspecies yeast hybrid reveals early steps of genome resolution following polyploidization.</title>
        <authorList>
            <person name="Leh Louis V."/>
            <person name="Despons L."/>
            <person name="Friedrich A."/>
            <person name="Martin T."/>
            <person name="Durrens P."/>
            <person name="Casaregola S."/>
            <person name="Neuveglise C."/>
            <person name="Fairhead C."/>
            <person name="Marck C."/>
            <person name="Cruz J.A."/>
            <person name="Straub M.L."/>
            <person name="Kugler V."/>
            <person name="Sacerdot C."/>
            <person name="Uzunov Z."/>
            <person name="Thierry A."/>
            <person name="Weiss S."/>
            <person name="Bleykasten C."/>
            <person name="De Montigny J."/>
            <person name="Jacques N."/>
            <person name="Jung P."/>
            <person name="Lemaire M."/>
            <person name="Mallet S."/>
            <person name="Morel G."/>
            <person name="Richard G.F."/>
            <person name="Sarkar A."/>
            <person name="Savel G."/>
            <person name="Schacherer J."/>
            <person name="Seret M.L."/>
            <person name="Talla E."/>
            <person name="Samson G."/>
            <person name="Jubin C."/>
            <person name="Poulain J."/>
            <person name="Vacherie B."/>
            <person name="Barbe V."/>
            <person name="Pelletier E."/>
            <person name="Sherman D.J."/>
            <person name="Westhof E."/>
            <person name="Weissenbach J."/>
            <person name="Baret P.V."/>
            <person name="Wincker P."/>
            <person name="Gaillardin C."/>
            <person name="Dujon B."/>
            <person name="Souciet J.L."/>
        </authorList>
    </citation>
    <scope>NUCLEOTIDE SEQUENCE [LARGE SCALE GENOMIC DNA]</scope>
    <source>
        <strain evidence="9">ATCC MYA-4447 / BCRC 22081 / CBS 7064 / NBRC 10061 / NRRL Y-12695</strain>
    </source>
</reference>
<evidence type="ECO:0000256" key="1">
    <source>
        <dbReference type="PROSITE-ProRule" id="PRU00846"/>
    </source>
</evidence>
<dbReference type="eggNOG" id="KOG1073">
    <property type="taxonomic scope" value="Eukaryota"/>
</dbReference>
<dbReference type="EMBL" id="FO082048">
    <property type="protein sequence ID" value="CCE84699.1"/>
    <property type="molecule type" value="Genomic_DNA"/>
</dbReference>
<evidence type="ECO:0000259" key="6">
    <source>
        <dbReference type="PROSITE" id="PS52002"/>
    </source>
</evidence>
<dbReference type="SMART" id="SM01271">
    <property type="entry name" value="LSM14"/>
    <property type="match status" value="1"/>
</dbReference>
<reference evidence="8" key="1">
    <citation type="submission" date="2011-10" db="EMBL/GenBank/DDBJ databases">
        <authorList>
            <person name="Genoscope - CEA"/>
        </authorList>
    </citation>
    <scope>NUCLEOTIDE SEQUENCE</scope>
</reference>
<dbReference type="InterPro" id="IPR047575">
    <property type="entry name" value="Sm"/>
</dbReference>
<dbReference type="STRING" id="559304.G8Y7W9"/>
<organism evidence="8 9">
    <name type="scientific">Pichia sorbitophila (strain ATCC MYA-4447 / BCRC 22081 / CBS 7064 / NBRC 10061 / NRRL Y-12695)</name>
    <name type="common">Hybrid yeast</name>
    <dbReference type="NCBI Taxonomy" id="559304"/>
    <lineage>
        <taxon>Eukaryota</taxon>
        <taxon>Fungi</taxon>
        <taxon>Dikarya</taxon>
        <taxon>Ascomycota</taxon>
        <taxon>Saccharomycotina</taxon>
        <taxon>Pichiomycetes</taxon>
        <taxon>Debaryomycetaceae</taxon>
        <taxon>Millerozyma</taxon>
    </lineage>
</organism>
<dbReference type="SMART" id="SM01199">
    <property type="entry name" value="FDF"/>
    <property type="match status" value="1"/>
</dbReference>
<dbReference type="HOGENOM" id="CLU_019221_2_1_1"/>
<accession>G8Y7W9</accession>
<feature type="domain" description="TFG box profile" evidence="5">
    <location>
        <begin position="268"/>
        <end position="288"/>
    </location>
</feature>
<proteinExistence type="predicted"/>
<gene>
    <name evidence="8" type="primary">Piso0_004253</name>
    <name evidence="7" type="ORF">GNLVRS01_PISO0K12814g</name>
    <name evidence="8" type="ORF">GNLVRS01_PISO0L12815g</name>
</gene>
<evidence type="ECO:0000313" key="7">
    <source>
        <dbReference type="EMBL" id="CCE83668.1"/>
    </source>
</evidence>
<dbReference type="SUPFAM" id="SSF50182">
    <property type="entry name" value="Sm-like ribonucleoproteins"/>
    <property type="match status" value="1"/>
</dbReference>
<evidence type="ECO:0000256" key="2">
    <source>
        <dbReference type="PROSITE-ProRule" id="PRU00869"/>
    </source>
</evidence>
<feature type="compositionally biased region" description="Basic and acidic residues" evidence="3">
    <location>
        <begin position="195"/>
        <end position="208"/>
    </location>
</feature>
<keyword evidence="9" id="KW-1185">Reference proteome</keyword>
<feature type="domain" description="Sm" evidence="6">
    <location>
        <begin position="1"/>
        <end position="83"/>
    </location>
</feature>
<dbReference type="PANTHER" id="PTHR13586:SF0">
    <property type="entry name" value="TRAILER HITCH, ISOFORM H"/>
    <property type="match status" value="1"/>
</dbReference>
<feature type="short sequence motif" description="FFD box" evidence="1">
    <location>
        <begin position="249"/>
        <end position="265"/>
    </location>
</feature>
<dbReference type="InterPro" id="IPR025768">
    <property type="entry name" value="TFG_box"/>
</dbReference>
<dbReference type="Gene3D" id="2.30.30.100">
    <property type="match status" value="1"/>
</dbReference>
<dbReference type="EMBL" id="FO082049">
    <property type="protein sequence ID" value="CCE83668.1"/>
    <property type="molecule type" value="Genomic_DNA"/>
</dbReference>
<feature type="short sequence motif" description="TFG box" evidence="2">
    <location>
        <begin position="268"/>
        <end position="288"/>
    </location>
</feature>
<dbReference type="GO" id="GO:0003729">
    <property type="term" value="F:mRNA binding"/>
    <property type="evidence" value="ECO:0007669"/>
    <property type="project" value="TreeGrafter"/>
</dbReference>
<feature type="compositionally biased region" description="Basic residues" evidence="3">
    <location>
        <begin position="292"/>
        <end position="316"/>
    </location>
</feature>
<feature type="compositionally biased region" description="Low complexity" evidence="3">
    <location>
        <begin position="104"/>
        <end position="130"/>
    </location>
</feature>
<feature type="domain" description="FFD box profile" evidence="4">
    <location>
        <begin position="249"/>
        <end position="265"/>
    </location>
</feature>
<feature type="region of interest" description="Disordered" evidence="3">
    <location>
        <begin position="104"/>
        <end position="327"/>
    </location>
</feature>